<name>A0ABP8ZZV5_9MICO</name>
<keyword evidence="4" id="KW-1185">Reference proteome</keyword>
<dbReference type="EMBL" id="BAABKO010000002">
    <property type="protein sequence ID" value="GAA4770837.1"/>
    <property type="molecule type" value="Genomic_DNA"/>
</dbReference>
<accession>A0ABP8ZZV5</accession>
<keyword evidence="2" id="KW-0472">Membrane</keyword>
<organism evidence="3 4">
    <name type="scientific">Microbacterium gilvum</name>
    <dbReference type="NCBI Taxonomy" id="1336204"/>
    <lineage>
        <taxon>Bacteria</taxon>
        <taxon>Bacillati</taxon>
        <taxon>Actinomycetota</taxon>
        <taxon>Actinomycetes</taxon>
        <taxon>Micrococcales</taxon>
        <taxon>Microbacteriaceae</taxon>
        <taxon>Microbacterium</taxon>
    </lineage>
</organism>
<protein>
    <submittedName>
        <fullName evidence="3">Uncharacterized protein</fullName>
    </submittedName>
</protein>
<feature type="region of interest" description="Disordered" evidence="1">
    <location>
        <begin position="18"/>
        <end position="39"/>
    </location>
</feature>
<comment type="caution">
    <text evidence="3">The sequence shown here is derived from an EMBL/GenBank/DDBJ whole genome shotgun (WGS) entry which is preliminary data.</text>
</comment>
<evidence type="ECO:0000256" key="1">
    <source>
        <dbReference type="SAM" id="MobiDB-lite"/>
    </source>
</evidence>
<dbReference type="Proteomes" id="UP001501645">
    <property type="component" value="Unassembled WGS sequence"/>
</dbReference>
<evidence type="ECO:0000313" key="4">
    <source>
        <dbReference type="Proteomes" id="UP001501645"/>
    </source>
</evidence>
<evidence type="ECO:0000313" key="3">
    <source>
        <dbReference type="EMBL" id="GAA4770837.1"/>
    </source>
</evidence>
<proteinExistence type="predicted"/>
<keyword evidence="2" id="KW-0812">Transmembrane</keyword>
<evidence type="ECO:0000256" key="2">
    <source>
        <dbReference type="SAM" id="Phobius"/>
    </source>
</evidence>
<gene>
    <name evidence="3" type="ORF">GCM10023351_13360</name>
</gene>
<reference evidence="4" key="1">
    <citation type="journal article" date="2019" name="Int. J. Syst. Evol. Microbiol.">
        <title>The Global Catalogue of Microorganisms (GCM) 10K type strain sequencing project: providing services to taxonomists for standard genome sequencing and annotation.</title>
        <authorList>
            <consortium name="The Broad Institute Genomics Platform"/>
            <consortium name="The Broad Institute Genome Sequencing Center for Infectious Disease"/>
            <person name="Wu L."/>
            <person name="Ma J."/>
        </authorList>
    </citation>
    <scope>NUCLEOTIDE SEQUENCE [LARGE SCALE GENOMIC DNA]</scope>
    <source>
        <strain evidence="4">JCM 18537</strain>
    </source>
</reference>
<feature type="transmembrane region" description="Helical" evidence="2">
    <location>
        <begin position="45"/>
        <end position="70"/>
    </location>
</feature>
<keyword evidence="2" id="KW-1133">Transmembrane helix</keyword>
<dbReference type="RefSeq" id="WP_345437325.1">
    <property type="nucleotide sequence ID" value="NZ_BAABKO010000002.1"/>
</dbReference>
<sequence length="306" mass="31072">MGRDDRYTATWSSVPEGHQGAYVIPPLDGPQGRPPRRPGGRRRGLGWFLVVPLIAVVAGALALVVISVVAPAGEEEGFIPASSPPPSPAGAAPESFATIDRDGLAAILADPAAHADEAFTAYAEVLSADVPERDLPAGAAAHIMTLTAAQPATAYESLGSVQAIVVDATGAALAAGEVLVVDVVVADPASTSSYYADAGLDLVRLDAVSFAEIGLYDLTQDVTPGSLRIGDGSAVADIAVRNTADEPMEFAVDLVAVGPDGAEAAWTIAWTPVIAPGETATVEAELVGDVPDGASVLVDDVSRYGQ</sequence>